<dbReference type="PANTHER" id="PTHR30371:SF0">
    <property type="entry name" value="SEC-INDEPENDENT PROTEIN TRANSLOCASE PROTEIN TATC, CHLOROPLASTIC-RELATED"/>
    <property type="match status" value="1"/>
</dbReference>
<dbReference type="InterPro" id="IPR019820">
    <property type="entry name" value="Sec-indep_translocase_CS"/>
</dbReference>
<name>A0ABU5NEM3_9RICK</name>
<organism evidence="6 7">
    <name type="scientific">Candidatus Megaera venefica</name>
    <dbReference type="NCBI Taxonomy" id="2055910"/>
    <lineage>
        <taxon>Bacteria</taxon>
        <taxon>Pseudomonadati</taxon>
        <taxon>Pseudomonadota</taxon>
        <taxon>Alphaproteobacteria</taxon>
        <taxon>Rickettsiales</taxon>
        <taxon>Rickettsiaceae</taxon>
        <taxon>Candidatus Megaera</taxon>
    </lineage>
</organism>
<evidence type="ECO:0000256" key="3">
    <source>
        <dbReference type="ARBA" id="ARBA00022989"/>
    </source>
</evidence>
<evidence type="ECO:0000313" key="6">
    <source>
        <dbReference type="EMBL" id="MEA0971600.1"/>
    </source>
</evidence>
<dbReference type="InterPro" id="IPR002033">
    <property type="entry name" value="TatC"/>
</dbReference>
<evidence type="ECO:0000313" key="7">
    <source>
        <dbReference type="Proteomes" id="UP001291687"/>
    </source>
</evidence>
<keyword evidence="3 5" id="KW-1133">Transmembrane helix</keyword>
<dbReference type="Pfam" id="PF00902">
    <property type="entry name" value="TatC"/>
    <property type="match status" value="1"/>
</dbReference>
<comment type="caution">
    <text evidence="6">The sequence shown here is derived from an EMBL/GenBank/DDBJ whole genome shotgun (WGS) entry which is preliminary data.</text>
</comment>
<keyword evidence="4 5" id="KW-0472">Membrane</keyword>
<evidence type="ECO:0000256" key="5">
    <source>
        <dbReference type="SAM" id="Phobius"/>
    </source>
</evidence>
<feature type="transmembrane region" description="Helical" evidence="5">
    <location>
        <begin position="75"/>
        <end position="90"/>
    </location>
</feature>
<dbReference type="Proteomes" id="UP001291687">
    <property type="component" value="Unassembled WGS sequence"/>
</dbReference>
<reference evidence="6 7" key="1">
    <citation type="submission" date="2023-03" db="EMBL/GenBank/DDBJ databases">
        <title>Host association and intracellularity evolved multiple times independently in the Rickettsiales.</title>
        <authorList>
            <person name="Castelli M."/>
            <person name="Nardi T."/>
            <person name="Gammuto L."/>
            <person name="Bellinzona G."/>
            <person name="Sabaneyeva E."/>
            <person name="Potekhin A."/>
            <person name="Serra V."/>
            <person name="Petroni G."/>
            <person name="Sassera D."/>
        </authorList>
    </citation>
    <scope>NUCLEOTIDE SEQUENCE [LARGE SCALE GENOMIC DNA]</scope>
    <source>
        <strain evidence="6 7">Sr 2-6</strain>
    </source>
</reference>
<sequence length="121" mass="13675">MFYLVMPNAWLFFISYENVDVGLPLVLEARISEYLSLVIQLTLAFGISFQLPIVMILLSVIGLINTESLKRKRRVAIVIIFIVAAILTPPDVFSQIALAIPLLLLYEVSILLCKLLEKKRV</sequence>
<dbReference type="EMBL" id="JARJFB010000188">
    <property type="protein sequence ID" value="MEA0971600.1"/>
    <property type="molecule type" value="Genomic_DNA"/>
</dbReference>
<dbReference type="PANTHER" id="PTHR30371">
    <property type="entry name" value="SEC-INDEPENDENT PROTEIN TRANSLOCASE PROTEIN TATC"/>
    <property type="match status" value="1"/>
</dbReference>
<evidence type="ECO:0000256" key="1">
    <source>
        <dbReference type="ARBA" id="ARBA00004141"/>
    </source>
</evidence>
<evidence type="ECO:0000256" key="4">
    <source>
        <dbReference type="ARBA" id="ARBA00023136"/>
    </source>
</evidence>
<proteinExistence type="predicted"/>
<accession>A0ABU5NEM3</accession>
<comment type="subcellular location">
    <subcellularLocation>
        <location evidence="1">Membrane</location>
        <topology evidence="1">Multi-pass membrane protein</topology>
    </subcellularLocation>
</comment>
<feature type="transmembrane region" description="Helical" evidence="5">
    <location>
        <begin position="96"/>
        <end position="116"/>
    </location>
</feature>
<protein>
    <submittedName>
        <fullName evidence="6">Sec-independent protein translocase protein TatC C-terminal domain protein</fullName>
    </submittedName>
</protein>
<feature type="transmembrane region" description="Helical" evidence="5">
    <location>
        <begin position="34"/>
        <end position="63"/>
    </location>
</feature>
<evidence type="ECO:0000256" key="2">
    <source>
        <dbReference type="ARBA" id="ARBA00022692"/>
    </source>
</evidence>
<dbReference type="PROSITE" id="PS01218">
    <property type="entry name" value="TATC"/>
    <property type="match status" value="1"/>
</dbReference>
<keyword evidence="7" id="KW-1185">Reference proteome</keyword>
<gene>
    <name evidence="6" type="ORF">Megvenef_01584</name>
</gene>
<keyword evidence="2 5" id="KW-0812">Transmembrane</keyword>